<proteinExistence type="predicted"/>
<evidence type="ECO:0000313" key="2">
    <source>
        <dbReference type="EMBL" id="KAJ7642086.1"/>
    </source>
</evidence>
<feature type="region of interest" description="Disordered" evidence="1">
    <location>
        <begin position="313"/>
        <end position="339"/>
    </location>
</feature>
<reference evidence="2" key="1">
    <citation type="submission" date="2023-03" db="EMBL/GenBank/DDBJ databases">
        <title>Massive genome expansion in bonnet fungi (Mycena s.s.) driven by repeated elements and novel gene families across ecological guilds.</title>
        <authorList>
            <consortium name="Lawrence Berkeley National Laboratory"/>
            <person name="Harder C.B."/>
            <person name="Miyauchi S."/>
            <person name="Viragh M."/>
            <person name="Kuo A."/>
            <person name="Thoen E."/>
            <person name="Andreopoulos B."/>
            <person name="Lu D."/>
            <person name="Skrede I."/>
            <person name="Drula E."/>
            <person name="Henrissat B."/>
            <person name="Morin E."/>
            <person name="Kohler A."/>
            <person name="Barry K."/>
            <person name="LaButti K."/>
            <person name="Morin E."/>
            <person name="Salamov A."/>
            <person name="Lipzen A."/>
            <person name="Mereny Z."/>
            <person name="Hegedus B."/>
            <person name="Baldrian P."/>
            <person name="Stursova M."/>
            <person name="Weitz H."/>
            <person name="Taylor A."/>
            <person name="Grigoriev I.V."/>
            <person name="Nagy L.G."/>
            <person name="Martin F."/>
            <person name="Kauserud H."/>
        </authorList>
    </citation>
    <scope>NUCLEOTIDE SEQUENCE</scope>
    <source>
        <strain evidence="2">9284</strain>
    </source>
</reference>
<dbReference type="AlphaFoldDB" id="A0AAD7C947"/>
<feature type="compositionally biased region" description="Gly residues" evidence="1">
    <location>
        <begin position="317"/>
        <end position="339"/>
    </location>
</feature>
<keyword evidence="3" id="KW-1185">Reference proteome</keyword>
<evidence type="ECO:0000256" key="1">
    <source>
        <dbReference type="SAM" id="MobiDB-lite"/>
    </source>
</evidence>
<protein>
    <submittedName>
        <fullName evidence="2">Uncharacterized protein</fullName>
    </submittedName>
</protein>
<dbReference type="Proteomes" id="UP001221142">
    <property type="component" value="Unassembled WGS sequence"/>
</dbReference>
<dbReference type="EMBL" id="JARKIF010000004">
    <property type="protein sequence ID" value="KAJ7642086.1"/>
    <property type="molecule type" value="Genomic_DNA"/>
</dbReference>
<name>A0AAD7C947_9AGAR</name>
<sequence length="363" mass="37464">MDRGFKSQVSRPSTRQLVPSAAMPTLPALVTLLFWTASVLSDTNSTTPSGVGCVDPQGLVDCYNNNVAQATSCTADADKNCDSDNRGLCLAGCANYQLAANVGCWLESCWNQVYGCEFQDTVIQYIDGADRVASSVSIPFYPPPDDAPGACSCNLGMVYEYMSEVAITSDPCDPSGGNTDLFNECQCCYFSSPISKIINTCPKSDLSILGVPTLIQQFAADIKKDIPFTDACQSALGPQNVCSSFNLTSGPGAFVDPAALPSGVPGTEPLSTMTGTVTSLPGPQTLTLELFPAYTSTIVMAKFDEAQVTQTAAPTAGAGGGGASDGGSGSGAGTAKGNGGAERRIGGQAGLGVLVWAFMFNFV</sequence>
<evidence type="ECO:0000313" key="3">
    <source>
        <dbReference type="Proteomes" id="UP001221142"/>
    </source>
</evidence>
<comment type="caution">
    <text evidence="2">The sequence shown here is derived from an EMBL/GenBank/DDBJ whole genome shotgun (WGS) entry which is preliminary data.</text>
</comment>
<gene>
    <name evidence="2" type="ORF">FB45DRAFT_1000494</name>
</gene>
<organism evidence="2 3">
    <name type="scientific">Roridomyces roridus</name>
    <dbReference type="NCBI Taxonomy" id="1738132"/>
    <lineage>
        <taxon>Eukaryota</taxon>
        <taxon>Fungi</taxon>
        <taxon>Dikarya</taxon>
        <taxon>Basidiomycota</taxon>
        <taxon>Agaricomycotina</taxon>
        <taxon>Agaricomycetes</taxon>
        <taxon>Agaricomycetidae</taxon>
        <taxon>Agaricales</taxon>
        <taxon>Marasmiineae</taxon>
        <taxon>Mycenaceae</taxon>
        <taxon>Roridomyces</taxon>
    </lineage>
</organism>
<accession>A0AAD7C947</accession>